<organism evidence="2">
    <name type="scientific">viral metagenome</name>
    <dbReference type="NCBI Taxonomy" id="1070528"/>
    <lineage>
        <taxon>unclassified sequences</taxon>
        <taxon>metagenomes</taxon>
        <taxon>organismal metagenomes</taxon>
    </lineage>
</organism>
<reference evidence="2" key="1">
    <citation type="journal article" date="2020" name="Nature">
        <title>Giant virus diversity and host interactions through global metagenomics.</title>
        <authorList>
            <person name="Schulz F."/>
            <person name="Roux S."/>
            <person name="Paez-Espino D."/>
            <person name="Jungbluth S."/>
            <person name="Walsh D.A."/>
            <person name="Denef V.J."/>
            <person name="McMahon K.D."/>
            <person name="Konstantinidis K.T."/>
            <person name="Eloe-Fadrosh E.A."/>
            <person name="Kyrpides N.C."/>
            <person name="Woyke T."/>
        </authorList>
    </citation>
    <scope>NUCLEOTIDE SEQUENCE</scope>
    <source>
        <strain evidence="2">GVMAG-M-3300021185-45</strain>
    </source>
</reference>
<feature type="transmembrane region" description="Helical" evidence="1">
    <location>
        <begin position="42"/>
        <end position="58"/>
    </location>
</feature>
<feature type="transmembrane region" description="Helical" evidence="1">
    <location>
        <begin position="6"/>
        <end position="21"/>
    </location>
</feature>
<evidence type="ECO:0000256" key="1">
    <source>
        <dbReference type="SAM" id="Phobius"/>
    </source>
</evidence>
<keyword evidence="1" id="KW-1133">Transmembrane helix</keyword>
<keyword evidence="1" id="KW-0472">Membrane</keyword>
<name>A0A6C0CHG4_9ZZZZ</name>
<evidence type="ECO:0000313" key="2">
    <source>
        <dbReference type="EMBL" id="QHT04226.1"/>
    </source>
</evidence>
<proteinExistence type="predicted"/>
<protein>
    <submittedName>
        <fullName evidence="2">Uncharacterized protein</fullName>
    </submittedName>
</protein>
<keyword evidence="1" id="KW-0812">Transmembrane</keyword>
<sequence length="78" mass="9074">MKEVFIYSLAISVVFFLFKFLEMKFLPEDEKKPLKVLMKETLLVYFACVSGIMLYSQFDVKDITGDKTPMAFVDNPSF</sequence>
<accession>A0A6C0CHG4</accession>
<dbReference type="EMBL" id="MN739424">
    <property type="protein sequence ID" value="QHT04226.1"/>
    <property type="molecule type" value="Genomic_DNA"/>
</dbReference>
<dbReference type="AlphaFoldDB" id="A0A6C0CHG4"/>